<reference evidence="8 9" key="1">
    <citation type="submission" date="2024-04" db="EMBL/GenBank/DDBJ databases">
        <title>Tritrichomonas musculus Genome.</title>
        <authorList>
            <person name="Alves-Ferreira E."/>
            <person name="Grigg M."/>
            <person name="Lorenzi H."/>
            <person name="Galac M."/>
        </authorList>
    </citation>
    <scope>NUCLEOTIDE SEQUENCE [LARGE SCALE GENOMIC DNA]</scope>
    <source>
        <strain evidence="8 9">EAF2021</strain>
    </source>
</reference>
<dbReference type="CDD" id="cd19670">
    <property type="entry name" value="UBR-box_UBR1_2_3"/>
    <property type="match status" value="1"/>
</dbReference>
<dbReference type="InterPro" id="IPR039164">
    <property type="entry name" value="UBR1-like"/>
</dbReference>
<dbReference type="Pfam" id="PF02207">
    <property type="entry name" value="zf-UBR"/>
    <property type="match status" value="1"/>
</dbReference>
<organism evidence="8 9">
    <name type="scientific">Tritrichomonas musculus</name>
    <dbReference type="NCBI Taxonomy" id="1915356"/>
    <lineage>
        <taxon>Eukaryota</taxon>
        <taxon>Metamonada</taxon>
        <taxon>Parabasalia</taxon>
        <taxon>Tritrichomonadida</taxon>
        <taxon>Tritrichomonadidae</taxon>
        <taxon>Tritrichomonas</taxon>
    </lineage>
</organism>
<proteinExistence type="inferred from homology"/>
<protein>
    <recommendedName>
        <fullName evidence="5">E3 ubiquitin-protein ligase</fullName>
        <ecNumber evidence="5">2.3.2.27</ecNumber>
    </recommendedName>
</protein>
<keyword evidence="9" id="KW-1185">Reference proteome</keyword>
<evidence type="ECO:0000256" key="6">
    <source>
        <dbReference type="SAM" id="MobiDB-lite"/>
    </source>
</evidence>
<evidence type="ECO:0000313" key="8">
    <source>
        <dbReference type="EMBL" id="KAK8876617.1"/>
    </source>
</evidence>
<dbReference type="PROSITE" id="PS51157">
    <property type="entry name" value="ZF_UBR"/>
    <property type="match status" value="1"/>
</dbReference>
<dbReference type="Proteomes" id="UP001470230">
    <property type="component" value="Unassembled WGS sequence"/>
</dbReference>
<evidence type="ECO:0000256" key="1">
    <source>
        <dbReference type="ARBA" id="ARBA00022723"/>
    </source>
</evidence>
<gene>
    <name evidence="8" type="ORF">M9Y10_006835</name>
</gene>
<keyword evidence="3 5" id="KW-0862">Zinc</keyword>
<feature type="domain" description="UBR-type" evidence="7">
    <location>
        <begin position="48"/>
        <end position="117"/>
    </location>
</feature>
<evidence type="ECO:0000256" key="3">
    <source>
        <dbReference type="ARBA" id="ARBA00022833"/>
    </source>
</evidence>
<evidence type="ECO:0000313" key="9">
    <source>
        <dbReference type="Proteomes" id="UP001470230"/>
    </source>
</evidence>
<evidence type="ECO:0000256" key="4">
    <source>
        <dbReference type="PROSITE-ProRule" id="PRU00508"/>
    </source>
</evidence>
<comment type="similarity">
    <text evidence="5">Belongs to the E3 ubiquitin-protein ligase UBR1-like family.</text>
</comment>
<feature type="zinc finger region" description="UBR-type" evidence="4">
    <location>
        <begin position="48"/>
        <end position="117"/>
    </location>
</feature>
<comment type="function">
    <text evidence="5">Ubiquitin ligase protein which is a component of the N-end rule pathway. Recognizes and binds to proteins bearing specific N-terminal residues that are destabilizing according to the N-end rule, leading to their ubiquitination and subsequent degradation.</text>
</comment>
<dbReference type="PANTHER" id="PTHR21497">
    <property type="entry name" value="UBIQUITIN LIGASE E3 ALPHA-RELATED"/>
    <property type="match status" value="1"/>
</dbReference>
<feature type="region of interest" description="Disordered" evidence="6">
    <location>
        <begin position="911"/>
        <end position="933"/>
    </location>
</feature>
<dbReference type="EMBL" id="JAPFFF010000012">
    <property type="protein sequence ID" value="KAK8876617.1"/>
    <property type="molecule type" value="Genomic_DNA"/>
</dbReference>
<comment type="pathway">
    <text evidence="5">Protein modification; protein ubiquitination.</text>
</comment>
<dbReference type="PANTHER" id="PTHR21497:SF24">
    <property type="entry name" value="E3 UBIQUITIN-PROTEIN LIGASE UBR1"/>
    <property type="match status" value="1"/>
</dbReference>
<dbReference type="EC" id="2.3.2.27" evidence="5"/>
<name>A0ABR2JG36_9EUKA</name>
<sequence>MDFETLEALFISDPSRAIEASQNIIVSISEFDSYQDFYSYHLKNAHMSTCQTEWTETQVCIYCRDCGVLTESCICVPCFLNGNHEGHQYVINKTRGNCDCGDPIHWKKCGFCSKHHGLADNECPENYLDEKLRTTLTDLIFKAAFMSLKHFTTDHSENATHILQFVSSFLKFGDGFRRLISISLTERFDLEDLMQGLVEYSSVFNSSLQQLCGGLVNDQLFIRNFSKISFNIIENKIVQDTPTIMSKGKEAVSYGVWNRFWFHCFSSHCMRYSIEKFNWDWVKFGTNTISYFKELFKFVKDSSYTDLPSLLNTIANRMRKASDIQPNEETQHFFDNLMNKILSCGSLGTEDNKNDTIIVDSFLNCTDRFDYFSVFHFKICFYLVFKAFKNKPTLKLDSLFDQLDKLTDMSEIFLIGLNSIDVRKSEENENDKFVSRFFEQKEISDKNDSNYKSFHNGASFFFSFPLYESLVTLFRMDELCRVKIARLFSLKKFQNLRVKLGIVTLKSILSFICNKQCIVPTINEGLDLVHAILNKTDMASYSYNKFVPIFQLLIGLHGEENSANDEFGLKEFFAFELARELGIFDDFAGYDYEDENVSEKQKQMFFSFLYLSLLLVVERNLYHFDGNEFVREQIIFSLKKGIHSIDQLDQLNDYSPTEDSDSSLIFNDILMSVADTLKKTETTEEEEKNDENSPLKSNKQESLFYLKDNIEFNNISAINPINDQMAIMNNSISKEPSKLLSLPTFESEETFFFKATQNNNVDNNNELKINLKQFLFTPTVLAIVYHSLRNPSQSSQLNEHLSMNILILISKFINEDHQPNSANCSLNEIHYDDLADFIFKLKRIAFNYHIDENGNAIIESTLNKETFVSLLKMKISSNDLEPKSFIDVLLEKGKLGHDVLHQMSSYVHTDSIEKKEDESSTKSENSEKDIKVENRKKANKLKADIMNHYKDMIANYNQRGSDSIDAISSVSNSAPFGVDKEVCSICSTYKKDQVFTYPLYLYRTKFPFIIDKPPKVSKDSEGRAIDDIADDYETFDIEEEEEGENEDDIDKEQMIQAILESFPEFANNEGLDEEQLAERRNFIDAIYRSLAEDIVNEKLAKKKTKKYSHILKKYQRKEHEKYLKQMETKEFKRCSAGANYVLQFNLCQHSVHPDCVKDIPFTCPIDRSKKNCLLPSLDMIPKTVIFKDLNSFELNEDLPLSKSAIVSIRSFCLTFVSFFDLKGDIVQCTLIELIKSISSLISTFEIRLRSLPDCLDSEKNILLARNLFLTAWYSYRIYEKPEIEEEQRMTLFQRLIKALIESDEIETQEDKKEEIFKKIVSDFIDNNEDEKLICLFLRRCCLAQHFLLDIDASSNSIVNLIDWDEILSPSNLSLLYNVKFKTIDVDKGDEFEFKPFTFLSLPKEFLRLYLSPFKLQIEQITKVHMFSLFDYNYLINHYDEMSGEVVLDSPEVEEEKNLSNLQSCEAESMRQFLITFYTSRMSPSVILFIGKFASKVILINSSLSANLDTFYLDKYGCTDIDYKRSQPLFLNEEKLEKLVDVVLSGEFANSFNFDFNE</sequence>
<keyword evidence="5" id="KW-0808">Transferase</keyword>
<keyword evidence="2 5" id="KW-0863">Zinc-finger</keyword>
<keyword evidence="1 5" id="KW-0479">Metal-binding</keyword>
<evidence type="ECO:0000259" key="7">
    <source>
        <dbReference type="PROSITE" id="PS51157"/>
    </source>
</evidence>
<keyword evidence="5" id="KW-0833">Ubl conjugation pathway</keyword>
<evidence type="ECO:0000256" key="2">
    <source>
        <dbReference type="ARBA" id="ARBA00022771"/>
    </source>
</evidence>
<dbReference type="Gene3D" id="2.10.110.30">
    <property type="match status" value="1"/>
</dbReference>
<comment type="catalytic activity">
    <reaction evidence="5">
        <text>S-ubiquitinyl-[E2 ubiquitin-conjugating enzyme]-L-cysteine + [acceptor protein]-L-lysine = [E2 ubiquitin-conjugating enzyme]-L-cysteine + N(6)-ubiquitinyl-[acceptor protein]-L-lysine.</text>
        <dbReference type="EC" id="2.3.2.27"/>
    </reaction>
</comment>
<dbReference type="InterPro" id="IPR003126">
    <property type="entry name" value="Znf_UBR"/>
</dbReference>
<dbReference type="SMART" id="SM00396">
    <property type="entry name" value="ZnF_UBR1"/>
    <property type="match status" value="1"/>
</dbReference>
<evidence type="ECO:0000256" key="5">
    <source>
        <dbReference type="RuleBase" id="RU366018"/>
    </source>
</evidence>
<accession>A0ABR2JG36</accession>
<comment type="caution">
    <text evidence="8">The sequence shown here is derived from an EMBL/GenBank/DDBJ whole genome shotgun (WGS) entry which is preliminary data.</text>
</comment>